<keyword evidence="3" id="KW-1185">Reference proteome</keyword>
<sequence>MLMTSKASQSALHHYFRFRSSSLIQLTKVKINLIPNQLYPSQLAYESLMKIHDTDLIYTNLPGTIGLLNSVAFMWVITAVTVGVFCWVAIKLWHLHSLPKYLAKERGMQQAKLVFWLCMLGLFWKPLWVLAVIAIVTDWDKVQQWIRGTRA</sequence>
<organism evidence="2 3">
    <name type="scientific">Shewanella piezotolerans (strain WP3 / JCM 13877)</name>
    <dbReference type="NCBI Taxonomy" id="225849"/>
    <lineage>
        <taxon>Bacteria</taxon>
        <taxon>Pseudomonadati</taxon>
        <taxon>Pseudomonadota</taxon>
        <taxon>Gammaproteobacteria</taxon>
        <taxon>Alteromonadales</taxon>
        <taxon>Shewanellaceae</taxon>
        <taxon>Shewanella</taxon>
    </lineage>
</organism>
<feature type="transmembrane region" description="Helical" evidence="1">
    <location>
        <begin position="72"/>
        <end position="93"/>
    </location>
</feature>
<gene>
    <name evidence="2" type="ordered locus">swp_0630</name>
</gene>
<evidence type="ECO:0000256" key="1">
    <source>
        <dbReference type="SAM" id="Phobius"/>
    </source>
</evidence>
<dbReference type="AlphaFoldDB" id="B8CIH5"/>
<evidence type="ECO:0000313" key="3">
    <source>
        <dbReference type="Proteomes" id="UP000000753"/>
    </source>
</evidence>
<dbReference type="EMBL" id="CP000472">
    <property type="protein sequence ID" value="ACJ27451.1"/>
    <property type="molecule type" value="Genomic_DNA"/>
</dbReference>
<dbReference type="KEGG" id="swp:swp_0630"/>
<proteinExistence type="predicted"/>
<protein>
    <submittedName>
        <fullName evidence="2">Mg2+ and Co2+ transporter</fullName>
    </submittedName>
</protein>
<keyword evidence="1" id="KW-0472">Membrane</keyword>
<evidence type="ECO:0000313" key="2">
    <source>
        <dbReference type="EMBL" id="ACJ27451.1"/>
    </source>
</evidence>
<name>B8CIH5_SHEPW</name>
<keyword evidence="1" id="KW-0812">Transmembrane</keyword>
<keyword evidence="1" id="KW-1133">Transmembrane helix</keyword>
<accession>B8CIH5</accession>
<reference evidence="2 3" key="1">
    <citation type="journal article" date="2008" name="PLoS ONE">
        <title>Environmental adaptation: genomic analysis of the piezotolerant and psychrotolerant deep-sea iron reducing bacterium Shewanella piezotolerans WP3.</title>
        <authorList>
            <person name="Wang F."/>
            <person name="Wang J."/>
            <person name="Jian H."/>
            <person name="Zhang B."/>
            <person name="Li S."/>
            <person name="Wang F."/>
            <person name="Zeng X."/>
            <person name="Gao L."/>
            <person name="Bartlett D.H."/>
            <person name="Yu J."/>
            <person name="Hu S."/>
            <person name="Xiao X."/>
        </authorList>
    </citation>
    <scope>NUCLEOTIDE SEQUENCE [LARGE SCALE GENOMIC DNA]</scope>
    <source>
        <strain evidence="3">WP3 / JCM 13877</strain>
    </source>
</reference>
<feature type="transmembrane region" description="Helical" evidence="1">
    <location>
        <begin position="113"/>
        <end position="136"/>
    </location>
</feature>
<dbReference type="HOGENOM" id="CLU_145425_0_0_6"/>
<dbReference type="Proteomes" id="UP000000753">
    <property type="component" value="Chromosome"/>
</dbReference>
<dbReference type="eggNOG" id="ENOG50336J8">
    <property type="taxonomic scope" value="Bacteria"/>
</dbReference>